<reference evidence="2 3" key="1">
    <citation type="submission" date="2021-08" db="EMBL/GenBank/DDBJ databases">
        <title>Draft Genome Sequence of Phanerochaete sordida strain YK-624.</title>
        <authorList>
            <person name="Mori T."/>
            <person name="Dohra H."/>
            <person name="Suzuki T."/>
            <person name="Kawagishi H."/>
            <person name="Hirai H."/>
        </authorList>
    </citation>
    <scope>NUCLEOTIDE SEQUENCE [LARGE SCALE GENOMIC DNA]</scope>
    <source>
        <strain evidence="2 3">YK-624</strain>
    </source>
</reference>
<keyword evidence="3" id="KW-1185">Reference proteome</keyword>
<feature type="region of interest" description="Disordered" evidence="1">
    <location>
        <begin position="115"/>
        <end position="138"/>
    </location>
</feature>
<proteinExistence type="predicted"/>
<dbReference type="EMBL" id="BPQB01000039">
    <property type="protein sequence ID" value="GJE94283.1"/>
    <property type="molecule type" value="Genomic_DNA"/>
</dbReference>
<comment type="caution">
    <text evidence="2">The sequence shown here is derived from an EMBL/GenBank/DDBJ whole genome shotgun (WGS) entry which is preliminary data.</text>
</comment>
<organism evidence="2 3">
    <name type="scientific">Phanerochaete sordida</name>
    <dbReference type="NCBI Taxonomy" id="48140"/>
    <lineage>
        <taxon>Eukaryota</taxon>
        <taxon>Fungi</taxon>
        <taxon>Dikarya</taxon>
        <taxon>Basidiomycota</taxon>
        <taxon>Agaricomycotina</taxon>
        <taxon>Agaricomycetes</taxon>
        <taxon>Polyporales</taxon>
        <taxon>Phanerochaetaceae</taxon>
        <taxon>Phanerochaete</taxon>
    </lineage>
</organism>
<evidence type="ECO:0000256" key="1">
    <source>
        <dbReference type="SAM" id="MobiDB-lite"/>
    </source>
</evidence>
<dbReference type="AlphaFoldDB" id="A0A9P3GG35"/>
<accession>A0A9P3GG35</accession>
<gene>
    <name evidence="2" type="ORF">PsYK624_104520</name>
</gene>
<sequence length="138" mass="14693">MVNAFRTGCGTHEQVATHLGPPLRTRDINSPWTVNAGLSQHQDSCPARRTASARRVSHDDRWTSTPAPPCACAERLPRGFLLTRLPPASDSMEMSSSGMPALVTKLTNGVVPPSLPSTAAAFAFPHPQSSSTEKDSTS</sequence>
<evidence type="ECO:0000313" key="3">
    <source>
        <dbReference type="Proteomes" id="UP000703269"/>
    </source>
</evidence>
<protein>
    <submittedName>
        <fullName evidence="2">Uncharacterized protein</fullName>
    </submittedName>
</protein>
<name>A0A9P3GG35_9APHY</name>
<feature type="region of interest" description="Disordered" evidence="1">
    <location>
        <begin position="37"/>
        <end position="69"/>
    </location>
</feature>
<dbReference type="Proteomes" id="UP000703269">
    <property type="component" value="Unassembled WGS sequence"/>
</dbReference>
<evidence type="ECO:0000313" key="2">
    <source>
        <dbReference type="EMBL" id="GJE94283.1"/>
    </source>
</evidence>